<dbReference type="InterPro" id="IPR000679">
    <property type="entry name" value="Znf_GATA"/>
</dbReference>
<keyword evidence="2" id="KW-0479">Metal-binding</keyword>
<dbReference type="PANTHER" id="PTHR10071">
    <property type="entry name" value="TRANSCRIPTION FACTOR GATA FAMILY MEMBER"/>
    <property type="match status" value="1"/>
</dbReference>
<dbReference type="Gene3D" id="3.30.50.10">
    <property type="entry name" value="Erythroid Transcription Factor GATA-1, subunit A"/>
    <property type="match status" value="2"/>
</dbReference>
<keyword evidence="5" id="KW-0539">Nucleus</keyword>
<keyword evidence="4" id="KW-0862">Zinc</keyword>
<feature type="compositionally biased region" description="Basic and acidic residues" evidence="7">
    <location>
        <begin position="83"/>
        <end position="97"/>
    </location>
</feature>
<dbReference type="GO" id="GO:0005634">
    <property type="term" value="C:nucleus"/>
    <property type="evidence" value="ECO:0007669"/>
    <property type="project" value="UniProtKB-SubCell"/>
</dbReference>
<dbReference type="PROSITE" id="PS00344">
    <property type="entry name" value="GATA_ZN_FINGER_1"/>
    <property type="match status" value="2"/>
</dbReference>
<organism evidence="9 10">
    <name type="scientific">Rhodocollybia butyracea</name>
    <dbReference type="NCBI Taxonomy" id="206335"/>
    <lineage>
        <taxon>Eukaryota</taxon>
        <taxon>Fungi</taxon>
        <taxon>Dikarya</taxon>
        <taxon>Basidiomycota</taxon>
        <taxon>Agaricomycotina</taxon>
        <taxon>Agaricomycetes</taxon>
        <taxon>Agaricomycetidae</taxon>
        <taxon>Agaricales</taxon>
        <taxon>Marasmiineae</taxon>
        <taxon>Omphalotaceae</taxon>
        <taxon>Rhodocollybia</taxon>
    </lineage>
</organism>
<keyword evidence="10" id="KW-1185">Reference proteome</keyword>
<dbReference type="Proteomes" id="UP000772434">
    <property type="component" value="Unassembled WGS sequence"/>
</dbReference>
<evidence type="ECO:0000256" key="4">
    <source>
        <dbReference type="ARBA" id="ARBA00022833"/>
    </source>
</evidence>
<feature type="compositionally biased region" description="Polar residues" evidence="7">
    <location>
        <begin position="98"/>
        <end position="112"/>
    </location>
</feature>
<evidence type="ECO:0000256" key="6">
    <source>
        <dbReference type="PROSITE-ProRule" id="PRU00094"/>
    </source>
</evidence>
<name>A0A9P5U4X8_9AGAR</name>
<sequence>MMTLHRNSPNDDAMEDLQSSSFASASYPSSNMPGAFTECDNCHTTTTPLWRRDRTGMKILCNACGLYSKTHNGSDRPLNGKTPSERRQTTSKSKQEQVESNPPQECSNCSTSTTPLWRKTDEGKLLCNACGLYVKLHGHNRPVHLRTDVIRQRSRENARVRVKRTNTGDVPAAASRNPSRTRATAQIRRHSALEDDDDEDDDDSSDEGSDEPGYRSIGTQRYSDSEDSESIGTPDEGSLDNILQPKYGVLKNRFKRLPLVQRSHHDPGSRDLIFDACRPRSVITQTDDRSIPESPCETASYILPFGVSEIPMGHATDTLPSTSYLKPSVTRTLLVCSPSLCFRRG</sequence>
<dbReference type="GO" id="GO:0000981">
    <property type="term" value="F:DNA-binding transcription factor activity, RNA polymerase II-specific"/>
    <property type="evidence" value="ECO:0007669"/>
    <property type="project" value="TreeGrafter"/>
</dbReference>
<keyword evidence="3 6" id="KW-0863">Zinc-finger</keyword>
<evidence type="ECO:0000259" key="8">
    <source>
        <dbReference type="PROSITE" id="PS50114"/>
    </source>
</evidence>
<evidence type="ECO:0000256" key="5">
    <source>
        <dbReference type="ARBA" id="ARBA00023242"/>
    </source>
</evidence>
<protein>
    <recommendedName>
        <fullName evidence="8">GATA-type domain-containing protein</fullName>
    </recommendedName>
</protein>
<proteinExistence type="predicted"/>
<feature type="compositionally biased region" description="Basic and acidic residues" evidence="7">
    <location>
        <begin position="147"/>
        <end position="159"/>
    </location>
</feature>
<dbReference type="InterPro" id="IPR039355">
    <property type="entry name" value="Transcription_factor_GATA"/>
</dbReference>
<dbReference type="PRINTS" id="PR00619">
    <property type="entry name" value="GATAZNFINGER"/>
</dbReference>
<dbReference type="Pfam" id="PF00320">
    <property type="entry name" value="GATA"/>
    <property type="match status" value="2"/>
</dbReference>
<dbReference type="PROSITE" id="PS50114">
    <property type="entry name" value="GATA_ZN_FINGER_2"/>
    <property type="match status" value="2"/>
</dbReference>
<dbReference type="PANTHER" id="PTHR10071:SF281">
    <property type="entry name" value="BOX A-BINDING FACTOR-RELATED"/>
    <property type="match status" value="1"/>
</dbReference>
<dbReference type="GO" id="GO:0008270">
    <property type="term" value="F:zinc ion binding"/>
    <property type="evidence" value="ECO:0007669"/>
    <property type="project" value="UniProtKB-KW"/>
</dbReference>
<dbReference type="OrthoDB" id="515401at2759"/>
<gene>
    <name evidence="9" type="ORF">BDP27DRAFT_71595</name>
</gene>
<feature type="domain" description="GATA-type" evidence="8">
    <location>
        <begin position="33"/>
        <end position="88"/>
    </location>
</feature>
<evidence type="ECO:0000256" key="2">
    <source>
        <dbReference type="ARBA" id="ARBA00022723"/>
    </source>
</evidence>
<feature type="domain" description="GATA-type" evidence="8">
    <location>
        <begin position="100"/>
        <end position="153"/>
    </location>
</feature>
<dbReference type="GO" id="GO:0045944">
    <property type="term" value="P:positive regulation of transcription by RNA polymerase II"/>
    <property type="evidence" value="ECO:0007669"/>
    <property type="project" value="TreeGrafter"/>
</dbReference>
<evidence type="ECO:0000313" key="10">
    <source>
        <dbReference type="Proteomes" id="UP000772434"/>
    </source>
</evidence>
<feature type="compositionally biased region" description="Acidic residues" evidence="7">
    <location>
        <begin position="194"/>
        <end position="210"/>
    </location>
</feature>
<feature type="region of interest" description="Disordered" evidence="7">
    <location>
        <begin position="72"/>
        <end position="112"/>
    </location>
</feature>
<dbReference type="GO" id="GO:0000122">
    <property type="term" value="P:negative regulation of transcription by RNA polymerase II"/>
    <property type="evidence" value="ECO:0007669"/>
    <property type="project" value="TreeGrafter"/>
</dbReference>
<dbReference type="GO" id="GO:0000978">
    <property type="term" value="F:RNA polymerase II cis-regulatory region sequence-specific DNA binding"/>
    <property type="evidence" value="ECO:0007669"/>
    <property type="project" value="TreeGrafter"/>
</dbReference>
<dbReference type="SUPFAM" id="SSF57716">
    <property type="entry name" value="Glucocorticoid receptor-like (DNA-binding domain)"/>
    <property type="match status" value="2"/>
</dbReference>
<feature type="region of interest" description="Disordered" evidence="7">
    <location>
        <begin position="147"/>
        <end position="242"/>
    </location>
</feature>
<accession>A0A9P5U4X8</accession>
<evidence type="ECO:0000256" key="1">
    <source>
        <dbReference type="ARBA" id="ARBA00004123"/>
    </source>
</evidence>
<evidence type="ECO:0000256" key="7">
    <source>
        <dbReference type="SAM" id="MobiDB-lite"/>
    </source>
</evidence>
<dbReference type="EMBL" id="JADNRY010000107">
    <property type="protein sequence ID" value="KAF9065223.1"/>
    <property type="molecule type" value="Genomic_DNA"/>
</dbReference>
<dbReference type="CDD" id="cd00202">
    <property type="entry name" value="ZnF_GATA"/>
    <property type="match status" value="2"/>
</dbReference>
<evidence type="ECO:0000313" key="9">
    <source>
        <dbReference type="EMBL" id="KAF9065223.1"/>
    </source>
</evidence>
<dbReference type="SMART" id="SM00401">
    <property type="entry name" value="ZnF_GATA"/>
    <property type="match status" value="2"/>
</dbReference>
<reference evidence="9" key="1">
    <citation type="submission" date="2020-11" db="EMBL/GenBank/DDBJ databases">
        <authorList>
            <consortium name="DOE Joint Genome Institute"/>
            <person name="Ahrendt S."/>
            <person name="Riley R."/>
            <person name="Andreopoulos W."/>
            <person name="Labutti K."/>
            <person name="Pangilinan J."/>
            <person name="Ruiz-Duenas F.J."/>
            <person name="Barrasa J.M."/>
            <person name="Sanchez-Garcia M."/>
            <person name="Camarero S."/>
            <person name="Miyauchi S."/>
            <person name="Serrano A."/>
            <person name="Linde D."/>
            <person name="Babiker R."/>
            <person name="Drula E."/>
            <person name="Ayuso-Fernandez I."/>
            <person name="Pacheco R."/>
            <person name="Padilla G."/>
            <person name="Ferreira P."/>
            <person name="Barriuso J."/>
            <person name="Kellner H."/>
            <person name="Castanera R."/>
            <person name="Alfaro M."/>
            <person name="Ramirez L."/>
            <person name="Pisabarro A.G."/>
            <person name="Kuo A."/>
            <person name="Tritt A."/>
            <person name="Lipzen A."/>
            <person name="He G."/>
            <person name="Yan M."/>
            <person name="Ng V."/>
            <person name="Cullen D."/>
            <person name="Martin F."/>
            <person name="Rosso M.-N."/>
            <person name="Henrissat B."/>
            <person name="Hibbett D."/>
            <person name="Martinez A.T."/>
            <person name="Grigoriev I.V."/>
        </authorList>
    </citation>
    <scope>NUCLEOTIDE SEQUENCE</scope>
    <source>
        <strain evidence="9">AH 40177</strain>
    </source>
</reference>
<dbReference type="AlphaFoldDB" id="A0A9P5U4X8"/>
<comment type="caution">
    <text evidence="9">The sequence shown here is derived from an EMBL/GenBank/DDBJ whole genome shotgun (WGS) entry which is preliminary data.</text>
</comment>
<evidence type="ECO:0000256" key="3">
    <source>
        <dbReference type="ARBA" id="ARBA00022771"/>
    </source>
</evidence>
<comment type="subcellular location">
    <subcellularLocation>
        <location evidence="1">Nucleus</location>
    </subcellularLocation>
</comment>
<dbReference type="InterPro" id="IPR013088">
    <property type="entry name" value="Znf_NHR/GATA"/>
</dbReference>